<evidence type="ECO:0000313" key="3">
    <source>
        <dbReference type="EMBL" id="CUS94185.1"/>
    </source>
</evidence>
<evidence type="ECO:0000313" key="4">
    <source>
        <dbReference type="Proteomes" id="UP000182200"/>
    </source>
</evidence>
<keyword evidence="4" id="KW-1185">Reference proteome</keyword>
<name>A0ABM9UXQ3_9BACT</name>
<dbReference type="InterPro" id="IPR005537">
    <property type="entry name" value="RAMP_III_fam"/>
</dbReference>
<dbReference type="EMBL" id="CZVI01000044">
    <property type="protein sequence ID" value="CUS94185.1"/>
    <property type="molecule type" value="Genomic_DNA"/>
</dbReference>
<accession>A0ABM9UXQ3</accession>
<reference evidence="3 4" key="1">
    <citation type="submission" date="2015-11" db="EMBL/GenBank/DDBJ databases">
        <authorList>
            <person name="Varghese N."/>
        </authorList>
    </citation>
    <scope>NUCLEOTIDE SEQUENCE [LARGE SCALE GENOMIC DNA]</scope>
    <source>
        <strain evidence="3 4">JGI-8</strain>
    </source>
</reference>
<keyword evidence="1" id="KW-0051">Antiviral defense</keyword>
<dbReference type="PANTHER" id="PTHR36700:SF1">
    <property type="entry name" value="CRISPR SYSTEM CMR SUBUNIT CMR4"/>
    <property type="match status" value="1"/>
</dbReference>
<feature type="domain" description="CRISPR type III-associated protein" evidence="2">
    <location>
        <begin position="12"/>
        <end position="320"/>
    </location>
</feature>
<dbReference type="PANTHER" id="PTHR36700">
    <property type="entry name" value="CRISPR SYSTEM CMR SUBUNIT CMR4"/>
    <property type="match status" value="1"/>
</dbReference>
<dbReference type="Proteomes" id="UP000182200">
    <property type="component" value="Unassembled WGS sequence"/>
</dbReference>
<comment type="caution">
    <text evidence="3">The sequence shown here is derived from an EMBL/GenBank/DDBJ whole genome shotgun (WGS) entry which is preliminary data.</text>
</comment>
<proteinExistence type="predicted"/>
<dbReference type="Pfam" id="PF03787">
    <property type="entry name" value="RAMPs"/>
    <property type="match status" value="1"/>
</dbReference>
<dbReference type="InterPro" id="IPR013410">
    <property type="entry name" value="CRISPR-assoc_RAMP_Cmr4"/>
</dbReference>
<gene>
    <name evidence="3" type="ORF">JGI8_01941</name>
</gene>
<sequence length="324" mass="36546">MFRKVQPLFIIAETPVHAGSGSELGLVDLPIQRERHTDFPKIEASGLKGCIKEAFETANKEVDINGNKIRPRDKIKYRKDNTEVERDYLSLVFGPEDGDEHASAIAFTDARILLFPVKSLKGIFAWVTCPMVLERFGKEISMAGINFDNFGNFGEFTVPQQTNLAINSKIVLEEFTFEVTENEKATQVAQWLAEKIFPADNSYKFWKEKLKKDLVILSDDDFKQFVKTSTEVITRTRIDDKTGTVASGALWTEEYLPQDTILYSLVMFTEPRVVEDEGKGVFKVGDSQKEAELVAKFFKDGLPEVVQIGGNQTIGKGFVRLKIL</sequence>
<evidence type="ECO:0000259" key="2">
    <source>
        <dbReference type="Pfam" id="PF03787"/>
    </source>
</evidence>
<evidence type="ECO:0000256" key="1">
    <source>
        <dbReference type="ARBA" id="ARBA00023118"/>
    </source>
</evidence>
<organism evidence="3 4">
    <name type="scientific">Candidatus Kryptonium thompsonii</name>
    <dbReference type="NCBI Taxonomy" id="1633631"/>
    <lineage>
        <taxon>Bacteria</taxon>
        <taxon>Pseudomonadati</taxon>
        <taxon>Candidatus Kryptoniota</taxon>
        <taxon>Candidatus Kryptonium</taxon>
    </lineage>
</organism>
<dbReference type="NCBIfam" id="TIGR02580">
    <property type="entry name" value="cas_RAMP_Cmr4"/>
    <property type="match status" value="1"/>
</dbReference>
<protein>
    <submittedName>
        <fullName evidence="3">CRISPR-associated protein Cmr4</fullName>
    </submittedName>
</protein>
<dbReference type="RefSeq" id="WP_047134759.1">
    <property type="nucleotide sequence ID" value="NZ_CZVI01000044.1"/>
</dbReference>